<evidence type="ECO:0000313" key="2">
    <source>
        <dbReference type="Proteomes" id="UP000003959"/>
    </source>
</evidence>
<sequence length="203" mass="23402">MKLFDMTSLLQYVTNEQGERVGVLLDWNTYSRLANPLGLDEECLLGLSVDELEALASCKLAVADQTRLDDLVARNVESLLCTDEVAELEDLLGKADQLTILKTRARYKLSVLRKCFNGRVSSCRVGKDRLVFFYNSRYYNFAHPTFCYFQFTFGLSYSDKFVIALVILFIGNFNYYFSDVERVDNPQSSMLLRLGSWKLPFQW</sequence>
<protein>
    <submittedName>
        <fullName evidence="1">Uncharacterized protein</fullName>
    </submittedName>
</protein>
<dbReference type="eggNOG" id="ENOG5031VSS">
    <property type="taxonomic scope" value="Bacteria"/>
</dbReference>
<dbReference type="AlphaFoldDB" id="F4XIY0"/>
<evidence type="ECO:0000313" key="1">
    <source>
        <dbReference type="EMBL" id="EGJ35437.1"/>
    </source>
</evidence>
<organism evidence="1 2">
    <name type="scientific">Moorena producens 3L</name>
    <dbReference type="NCBI Taxonomy" id="489825"/>
    <lineage>
        <taxon>Bacteria</taxon>
        <taxon>Bacillati</taxon>
        <taxon>Cyanobacteriota</taxon>
        <taxon>Cyanophyceae</taxon>
        <taxon>Coleofasciculales</taxon>
        <taxon>Coleofasciculaceae</taxon>
        <taxon>Moorena</taxon>
    </lineage>
</organism>
<name>F4XIY0_9CYAN</name>
<gene>
    <name evidence="1" type="ORF">LYNGBM3L_04420</name>
</gene>
<proteinExistence type="predicted"/>
<dbReference type="HOGENOM" id="CLU_1347646_0_0_3"/>
<accession>F4XIY0</accession>
<reference evidence="2" key="1">
    <citation type="journal article" date="2011" name="Proc. Natl. Acad. Sci. U.S.A.">
        <title>Genomic insights into the physiology and ecology of the marine filamentous cyanobacterium Lyngbya majuscula.</title>
        <authorList>
            <person name="Jones A.C."/>
            <person name="Monroe E.A."/>
            <person name="Podell S."/>
            <person name="Hess W.R."/>
            <person name="Klages S."/>
            <person name="Esquenazi E."/>
            <person name="Niessen S."/>
            <person name="Hoover H."/>
            <person name="Rothmann M."/>
            <person name="Lasken R.S."/>
            <person name="Yates J.R.III."/>
            <person name="Reinhardt R."/>
            <person name="Kube M."/>
            <person name="Burkart M.D."/>
            <person name="Allen E.E."/>
            <person name="Dorrestein P.C."/>
            <person name="Gerwick W.H."/>
            <person name="Gerwick L."/>
        </authorList>
    </citation>
    <scope>NUCLEOTIDE SEQUENCE [LARGE SCALE GENOMIC DNA]</scope>
    <source>
        <strain evidence="2">3L</strain>
    </source>
</reference>
<dbReference type="Proteomes" id="UP000003959">
    <property type="component" value="Unassembled WGS sequence"/>
</dbReference>
<dbReference type="EMBL" id="GL890820">
    <property type="protein sequence ID" value="EGJ35437.1"/>
    <property type="molecule type" value="Genomic_DNA"/>
</dbReference>
<keyword evidence="2" id="KW-1185">Reference proteome</keyword>